<name>A0ABW5FUF0_9PSEU</name>
<dbReference type="Pfam" id="PF00067">
    <property type="entry name" value="p450"/>
    <property type="match status" value="1"/>
</dbReference>
<sequence>MRERTGVAPVITEPIRLEDDFFQDPHAVYRRLREEGPVAPAVTPWGRRIWLVTRYDEARALLADPRLSKDNKRVAELIGNQITATAQNSPGVSPLAGHMLNSDPPDHTRLRTLVNKAFTARTVARLRPRIEEITDALLDDVAAAGTVDLMEAFAAPLPTTVISELLGVPAEDSHVFRAWMSSLLSGASPEVFQRDATALMEFLNGLIADKRRAPTDDLLSELVHVSERGDRLAESELVPMVFLLLLAGHETTVNLIGNSVLALMENPDQLAALRADLSLLPTAIEEFLRFDGPVDVATLRFTTEPVRAGDTEIPAGEFVMVALLSANRDAERFPGPDRLDVTRQAGGHLAFGHGIHYCVGAPLARLEAEIALGKLLRRFDTIELDGDPGALRWRASTLFRGLEKLPVRVS</sequence>
<dbReference type="PROSITE" id="PS00086">
    <property type="entry name" value="CYTOCHROME_P450"/>
    <property type="match status" value="1"/>
</dbReference>
<dbReference type="PANTHER" id="PTHR46696">
    <property type="entry name" value="P450, PUTATIVE (EUROFUNG)-RELATED"/>
    <property type="match status" value="1"/>
</dbReference>
<gene>
    <name evidence="3" type="ORF">ACFSXZ_20215</name>
</gene>
<keyword evidence="2" id="KW-0349">Heme</keyword>
<dbReference type="PANTHER" id="PTHR46696:SF1">
    <property type="entry name" value="CYTOCHROME P450 YJIB-RELATED"/>
    <property type="match status" value="1"/>
</dbReference>
<accession>A0ABW5FUF0</accession>
<keyword evidence="4" id="KW-1185">Reference proteome</keyword>
<keyword evidence="2" id="KW-0560">Oxidoreductase</keyword>
<evidence type="ECO:0000313" key="4">
    <source>
        <dbReference type="Proteomes" id="UP001597417"/>
    </source>
</evidence>
<dbReference type="InterPro" id="IPR036396">
    <property type="entry name" value="Cyt_P450_sf"/>
</dbReference>
<keyword evidence="2" id="KW-0479">Metal-binding</keyword>
<protein>
    <submittedName>
        <fullName evidence="3">Cytochrome P450</fullName>
    </submittedName>
</protein>
<reference evidence="4" key="1">
    <citation type="journal article" date="2019" name="Int. J. Syst. Evol. Microbiol.">
        <title>The Global Catalogue of Microorganisms (GCM) 10K type strain sequencing project: providing services to taxonomists for standard genome sequencing and annotation.</title>
        <authorList>
            <consortium name="The Broad Institute Genomics Platform"/>
            <consortium name="The Broad Institute Genome Sequencing Center for Infectious Disease"/>
            <person name="Wu L."/>
            <person name="Ma J."/>
        </authorList>
    </citation>
    <scope>NUCLEOTIDE SEQUENCE [LARGE SCALE GENOMIC DNA]</scope>
    <source>
        <strain evidence="4">CGMCC 4.7645</strain>
    </source>
</reference>
<dbReference type="InterPro" id="IPR001128">
    <property type="entry name" value="Cyt_P450"/>
</dbReference>
<proteinExistence type="inferred from homology"/>
<evidence type="ECO:0000313" key="3">
    <source>
        <dbReference type="EMBL" id="MFD2418653.1"/>
    </source>
</evidence>
<dbReference type="PRINTS" id="PR00359">
    <property type="entry name" value="BP450"/>
</dbReference>
<dbReference type="Gene3D" id="1.10.630.10">
    <property type="entry name" value="Cytochrome P450"/>
    <property type="match status" value="1"/>
</dbReference>
<comment type="caution">
    <text evidence="3">The sequence shown here is derived from an EMBL/GenBank/DDBJ whole genome shotgun (WGS) entry which is preliminary data.</text>
</comment>
<evidence type="ECO:0000256" key="1">
    <source>
        <dbReference type="ARBA" id="ARBA00010617"/>
    </source>
</evidence>
<dbReference type="RefSeq" id="WP_378266665.1">
    <property type="nucleotide sequence ID" value="NZ_JBHUKR010000009.1"/>
</dbReference>
<comment type="similarity">
    <text evidence="1 2">Belongs to the cytochrome P450 family.</text>
</comment>
<dbReference type="EMBL" id="JBHUKR010000009">
    <property type="protein sequence ID" value="MFD2418653.1"/>
    <property type="molecule type" value="Genomic_DNA"/>
</dbReference>
<dbReference type="CDD" id="cd11029">
    <property type="entry name" value="CYP107-like"/>
    <property type="match status" value="1"/>
</dbReference>
<keyword evidence="2" id="KW-0503">Monooxygenase</keyword>
<organism evidence="3 4">
    <name type="scientific">Amycolatopsis pigmentata</name>
    <dbReference type="NCBI Taxonomy" id="450801"/>
    <lineage>
        <taxon>Bacteria</taxon>
        <taxon>Bacillati</taxon>
        <taxon>Actinomycetota</taxon>
        <taxon>Actinomycetes</taxon>
        <taxon>Pseudonocardiales</taxon>
        <taxon>Pseudonocardiaceae</taxon>
        <taxon>Amycolatopsis</taxon>
    </lineage>
</organism>
<dbReference type="InterPro" id="IPR002397">
    <property type="entry name" value="Cyt_P450_B"/>
</dbReference>
<dbReference type="InterPro" id="IPR017972">
    <property type="entry name" value="Cyt_P450_CS"/>
</dbReference>
<dbReference type="Proteomes" id="UP001597417">
    <property type="component" value="Unassembled WGS sequence"/>
</dbReference>
<dbReference type="SUPFAM" id="SSF48264">
    <property type="entry name" value="Cytochrome P450"/>
    <property type="match status" value="1"/>
</dbReference>
<keyword evidence="2" id="KW-0408">Iron</keyword>
<evidence type="ECO:0000256" key="2">
    <source>
        <dbReference type="RuleBase" id="RU000461"/>
    </source>
</evidence>